<gene>
    <name evidence="2" type="ORF">MONAX_5E005072</name>
</gene>
<dbReference type="Proteomes" id="UP000335636">
    <property type="component" value="Unassembled WGS sequence"/>
</dbReference>
<sequence length="63" mass="6716">CSFSRDSKNAVPATAAAAAAAEARAAGAGRRVSRAQEGEQRYPLRAKQRTLRKKGGMRLDTVQ</sequence>
<keyword evidence="3" id="KW-1185">Reference proteome</keyword>
<evidence type="ECO:0000256" key="1">
    <source>
        <dbReference type="SAM" id="MobiDB-lite"/>
    </source>
</evidence>
<name>A0A5E4CQP5_MARMO</name>
<evidence type="ECO:0000313" key="3">
    <source>
        <dbReference type="Proteomes" id="UP000335636"/>
    </source>
</evidence>
<comment type="caution">
    <text evidence="2">The sequence shown here is derived from an EMBL/GenBank/DDBJ whole genome shotgun (WGS) entry which is preliminary data.</text>
</comment>
<evidence type="ECO:0000313" key="2">
    <source>
        <dbReference type="EMBL" id="VTJ83479.1"/>
    </source>
</evidence>
<dbReference type="AlphaFoldDB" id="A0A5E4CQP5"/>
<organism evidence="2 3">
    <name type="scientific">Marmota monax</name>
    <name type="common">Woodchuck</name>
    <dbReference type="NCBI Taxonomy" id="9995"/>
    <lineage>
        <taxon>Eukaryota</taxon>
        <taxon>Metazoa</taxon>
        <taxon>Chordata</taxon>
        <taxon>Craniata</taxon>
        <taxon>Vertebrata</taxon>
        <taxon>Euteleostomi</taxon>
        <taxon>Mammalia</taxon>
        <taxon>Eutheria</taxon>
        <taxon>Euarchontoglires</taxon>
        <taxon>Glires</taxon>
        <taxon>Rodentia</taxon>
        <taxon>Sciuromorpha</taxon>
        <taxon>Sciuridae</taxon>
        <taxon>Xerinae</taxon>
        <taxon>Marmotini</taxon>
        <taxon>Marmota</taxon>
    </lineage>
</organism>
<reference evidence="2" key="1">
    <citation type="submission" date="2019-04" db="EMBL/GenBank/DDBJ databases">
        <authorList>
            <person name="Alioto T."/>
            <person name="Alioto T."/>
        </authorList>
    </citation>
    <scope>NUCLEOTIDE SEQUENCE [LARGE SCALE GENOMIC DNA]</scope>
</reference>
<feature type="region of interest" description="Disordered" evidence="1">
    <location>
        <begin position="23"/>
        <end position="63"/>
    </location>
</feature>
<feature type="non-terminal residue" evidence="2">
    <location>
        <position position="1"/>
    </location>
</feature>
<dbReference type="EMBL" id="CABDUW010001714">
    <property type="protein sequence ID" value="VTJ83479.1"/>
    <property type="molecule type" value="Genomic_DNA"/>
</dbReference>
<protein>
    <submittedName>
        <fullName evidence="2">Uncharacterized protein</fullName>
    </submittedName>
</protein>
<feature type="compositionally biased region" description="Basic residues" evidence="1">
    <location>
        <begin position="44"/>
        <end position="56"/>
    </location>
</feature>
<accession>A0A5E4CQP5</accession>
<proteinExistence type="predicted"/>